<name>A0A495W8Y4_9RHOO</name>
<proteinExistence type="predicted"/>
<feature type="chain" id="PRO_5019869595" description="DUF2946 family protein" evidence="2">
    <location>
        <begin position="31"/>
        <end position="93"/>
    </location>
</feature>
<protein>
    <recommendedName>
        <fullName evidence="5">DUF2946 family protein</fullName>
    </recommendedName>
</protein>
<dbReference type="RefSeq" id="WP_121458479.1">
    <property type="nucleotide sequence ID" value="NZ_RBXP01000015.1"/>
</dbReference>
<feature type="region of interest" description="Disordered" evidence="1">
    <location>
        <begin position="71"/>
        <end position="93"/>
    </location>
</feature>
<evidence type="ECO:0008006" key="5">
    <source>
        <dbReference type="Google" id="ProtNLM"/>
    </source>
</evidence>
<comment type="caution">
    <text evidence="3">The sequence shown here is derived from an EMBL/GenBank/DDBJ whole genome shotgun (WGS) entry which is preliminary data.</text>
</comment>
<gene>
    <name evidence="3" type="ORF">DFR40_2165</name>
</gene>
<evidence type="ECO:0000313" key="3">
    <source>
        <dbReference type="EMBL" id="RKT58221.1"/>
    </source>
</evidence>
<accession>A0A495W8Y4</accession>
<dbReference type="Proteomes" id="UP000270626">
    <property type="component" value="Unassembled WGS sequence"/>
</dbReference>
<dbReference type="EMBL" id="RBXP01000015">
    <property type="protein sequence ID" value="RKT58221.1"/>
    <property type="molecule type" value="Genomic_DNA"/>
</dbReference>
<keyword evidence="2" id="KW-0732">Signal</keyword>
<feature type="compositionally biased region" description="Low complexity" evidence="1">
    <location>
        <begin position="71"/>
        <end position="81"/>
    </location>
</feature>
<feature type="signal peptide" evidence="2">
    <location>
        <begin position="1"/>
        <end position="30"/>
    </location>
</feature>
<evidence type="ECO:0000256" key="2">
    <source>
        <dbReference type="SAM" id="SignalP"/>
    </source>
</evidence>
<sequence>MPFSPSFLRRWSLLLCLCLGQALFAGHVHADSEAPAETHCLQCLAIQALGSALPVAPVAVPPPAPAPLGVARRFAASRQAPAPRPSQRDPPAN</sequence>
<dbReference type="AlphaFoldDB" id="A0A495W8Y4"/>
<evidence type="ECO:0000256" key="1">
    <source>
        <dbReference type="SAM" id="MobiDB-lite"/>
    </source>
</evidence>
<keyword evidence="4" id="KW-1185">Reference proteome</keyword>
<organism evidence="3 4">
    <name type="scientific">Azonexus fungiphilus</name>
    <dbReference type="NCBI Taxonomy" id="146940"/>
    <lineage>
        <taxon>Bacteria</taxon>
        <taxon>Pseudomonadati</taxon>
        <taxon>Pseudomonadota</taxon>
        <taxon>Betaproteobacteria</taxon>
        <taxon>Rhodocyclales</taxon>
        <taxon>Azonexaceae</taxon>
        <taxon>Azonexus</taxon>
    </lineage>
</organism>
<reference evidence="3 4" key="1">
    <citation type="submission" date="2018-10" db="EMBL/GenBank/DDBJ databases">
        <title>Genomic Encyclopedia of Type Strains, Phase IV (KMG-IV): sequencing the most valuable type-strain genomes for metagenomic binning, comparative biology and taxonomic classification.</title>
        <authorList>
            <person name="Goeker M."/>
        </authorList>
    </citation>
    <scope>NUCLEOTIDE SEQUENCE [LARGE SCALE GENOMIC DNA]</scope>
    <source>
        <strain evidence="3 4">DSM 23841</strain>
    </source>
</reference>
<evidence type="ECO:0000313" key="4">
    <source>
        <dbReference type="Proteomes" id="UP000270626"/>
    </source>
</evidence>